<gene>
    <name evidence="1" type="ORF">BDZ83DRAFT_460653</name>
</gene>
<dbReference type="AlphaFoldDB" id="A0AAD8UH61"/>
<accession>A0AAD8UH61</accession>
<dbReference type="RefSeq" id="XP_060361533.1">
    <property type="nucleotide sequence ID" value="XM_060503230.1"/>
</dbReference>
<proteinExistence type="predicted"/>
<protein>
    <submittedName>
        <fullName evidence="1">Uncharacterized protein</fullName>
    </submittedName>
</protein>
<evidence type="ECO:0000313" key="2">
    <source>
        <dbReference type="Proteomes" id="UP001244207"/>
    </source>
</evidence>
<keyword evidence="2" id="KW-1185">Reference proteome</keyword>
<comment type="caution">
    <text evidence="1">The sequence shown here is derived from an EMBL/GenBank/DDBJ whole genome shotgun (WGS) entry which is preliminary data.</text>
</comment>
<dbReference type="EMBL" id="JAHMHS010000095">
    <property type="protein sequence ID" value="KAK1719449.1"/>
    <property type="molecule type" value="Genomic_DNA"/>
</dbReference>
<reference evidence="1" key="1">
    <citation type="submission" date="2021-12" db="EMBL/GenBank/DDBJ databases">
        <title>Comparative genomics, transcriptomics and evolutionary studies reveal genomic signatures of adaptation to plant cell wall in hemibiotrophic fungi.</title>
        <authorList>
            <consortium name="DOE Joint Genome Institute"/>
            <person name="Baroncelli R."/>
            <person name="Diaz J.F."/>
            <person name="Benocci T."/>
            <person name="Peng M."/>
            <person name="Battaglia E."/>
            <person name="Haridas S."/>
            <person name="Andreopoulos W."/>
            <person name="Labutti K."/>
            <person name="Pangilinan J."/>
            <person name="Floch G.L."/>
            <person name="Makela M.R."/>
            <person name="Henrissat B."/>
            <person name="Grigoriev I.V."/>
            <person name="Crouch J.A."/>
            <person name="De Vries R.P."/>
            <person name="Sukno S.A."/>
            <person name="Thon M.R."/>
        </authorList>
    </citation>
    <scope>NUCLEOTIDE SEQUENCE</scope>
    <source>
        <strain evidence="1">CBS 112980</strain>
    </source>
</reference>
<dbReference type="GeneID" id="85387129"/>
<evidence type="ECO:0000313" key="1">
    <source>
        <dbReference type="EMBL" id="KAK1719449.1"/>
    </source>
</evidence>
<dbReference type="Proteomes" id="UP001244207">
    <property type="component" value="Unassembled WGS sequence"/>
</dbReference>
<organism evidence="1 2">
    <name type="scientific">Glomerella acutata</name>
    <name type="common">Colletotrichum acutatum</name>
    <dbReference type="NCBI Taxonomy" id="27357"/>
    <lineage>
        <taxon>Eukaryota</taxon>
        <taxon>Fungi</taxon>
        <taxon>Dikarya</taxon>
        <taxon>Ascomycota</taxon>
        <taxon>Pezizomycotina</taxon>
        <taxon>Sordariomycetes</taxon>
        <taxon>Hypocreomycetidae</taxon>
        <taxon>Glomerellales</taxon>
        <taxon>Glomerellaceae</taxon>
        <taxon>Colletotrichum</taxon>
        <taxon>Colletotrichum acutatum species complex</taxon>
    </lineage>
</organism>
<name>A0AAD8UH61_GLOAC</name>
<sequence length="223" mass="24900">MSKPPKFQEFKRTSGSASWVSCRMYIWAYIRPHAKARLLLTSLRLVSILSKSTGDHPRALKSRVLLIHSGGYLLCRTESDPRFDIRTRAKICNCAFSPAGGAMPGNSRHRDAPCSIDVQGGLVRLFPCSMIGSLLARRILKFTSDWKRDINLAIIRLRTLYATETTLAPRRRHSRVSNCGLWYPAANRAGLTEVTIHNAELHALPEVGCIGNTKVPFQRVNAS</sequence>